<name>A0ACC3TGU0_9ASCO</name>
<comment type="caution">
    <text evidence="1">The sequence shown here is derived from an EMBL/GenBank/DDBJ whole genome shotgun (WGS) entry which is preliminary data.</text>
</comment>
<evidence type="ECO:0000313" key="1">
    <source>
        <dbReference type="EMBL" id="KAK9320389.1"/>
    </source>
</evidence>
<evidence type="ECO:0000313" key="2">
    <source>
        <dbReference type="Proteomes" id="UP001489719"/>
    </source>
</evidence>
<dbReference type="Proteomes" id="UP001489719">
    <property type="component" value="Unassembled WGS sequence"/>
</dbReference>
<organism evidence="1 2">
    <name type="scientific">Lipomyces orientalis</name>
    <dbReference type="NCBI Taxonomy" id="1233043"/>
    <lineage>
        <taxon>Eukaryota</taxon>
        <taxon>Fungi</taxon>
        <taxon>Dikarya</taxon>
        <taxon>Ascomycota</taxon>
        <taxon>Saccharomycotina</taxon>
        <taxon>Lipomycetes</taxon>
        <taxon>Lipomycetales</taxon>
        <taxon>Lipomycetaceae</taxon>
        <taxon>Lipomyces</taxon>
    </lineage>
</organism>
<reference evidence="2" key="1">
    <citation type="journal article" date="2024" name="Front. Bioeng. Biotechnol.">
        <title>Genome-scale model development and genomic sequencing of the oleaginous clade Lipomyces.</title>
        <authorList>
            <person name="Czajka J.J."/>
            <person name="Han Y."/>
            <person name="Kim J."/>
            <person name="Mondo S.J."/>
            <person name="Hofstad B.A."/>
            <person name="Robles A."/>
            <person name="Haridas S."/>
            <person name="Riley R."/>
            <person name="LaButti K."/>
            <person name="Pangilinan J."/>
            <person name="Andreopoulos W."/>
            <person name="Lipzen A."/>
            <person name="Yan J."/>
            <person name="Wang M."/>
            <person name="Ng V."/>
            <person name="Grigoriev I.V."/>
            <person name="Spatafora J.W."/>
            <person name="Magnuson J.K."/>
            <person name="Baker S.E."/>
            <person name="Pomraning K.R."/>
        </authorList>
    </citation>
    <scope>NUCLEOTIDE SEQUENCE [LARGE SCALE GENOMIC DNA]</scope>
    <source>
        <strain evidence="2">CBS 10300</strain>
    </source>
</reference>
<proteinExistence type="predicted"/>
<keyword evidence="2" id="KW-1185">Reference proteome</keyword>
<dbReference type="EMBL" id="MU970131">
    <property type="protein sequence ID" value="KAK9320389.1"/>
    <property type="molecule type" value="Genomic_DNA"/>
</dbReference>
<accession>A0ACC3TGU0</accession>
<protein>
    <submittedName>
        <fullName evidence="1">Uncharacterized protein</fullName>
    </submittedName>
</protein>
<sequence>QLNNVTSGREIKKYLRRRTVSPPSPTNVAVDQMKKCAELAIYQAVILNDQHTQLQDIVQRQKRNREAPRSFITLILF</sequence>
<gene>
    <name evidence="1" type="ORF">V1517DRAFT_329549</name>
</gene>
<feature type="non-terminal residue" evidence="1">
    <location>
        <position position="1"/>
    </location>
</feature>